<dbReference type="NCBIfam" id="TIGR02001">
    <property type="entry name" value="gcw_chp"/>
    <property type="match status" value="1"/>
</dbReference>
<dbReference type="EMBL" id="RJVP01000001">
    <property type="protein sequence ID" value="ROH88385.1"/>
    <property type="molecule type" value="Genomic_DNA"/>
</dbReference>
<dbReference type="RefSeq" id="WP_123236377.1">
    <property type="nucleotide sequence ID" value="NZ_RJVP01000001.1"/>
</dbReference>
<accession>A0A3N0V6S2</accession>
<keyword evidence="1" id="KW-0732">Signal</keyword>
<protein>
    <recommendedName>
        <fullName evidence="4">Choline dehydrogenase</fullName>
    </recommendedName>
</protein>
<keyword evidence="3" id="KW-1185">Reference proteome</keyword>
<evidence type="ECO:0000313" key="3">
    <source>
        <dbReference type="Proteomes" id="UP000275137"/>
    </source>
</evidence>
<feature type="chain" id="PRO_5018288208" description="Choline dehydrogenase" evidence="1">
    <location>
        <begin position="26"/>
        <end position="293"/>
    </location>
</feature>
<evidence type="ECO:0000256" key="1">
    <source>
        <dbReference type="SAM" id="SignalP"/>
    </source>
</evidence>
<dbReference type="Proteomes" id="UP000275137">
    <property type="component" value="Unassembled WGS sequence"/>
</dbReference>
<evidence type="ECO:0000313" key="2">
    <source>
        <dbReference type="EMBL" id="ROH88385.1"/>
    </source>
</evidence>
<dbReference type="Pfam" id="PF09694">
    <property type="entry name" value="Gcw_chp"/>
    <property type="match status" value="1"/>
</dbReference>
<proteinExistence type="predicted"/>
<comment type="caution">
    <text evidence="2">The sequence shown here is derived from an EMBL/GenBank/DDBJ whole genome shotgun (WGS) entry which is preliminary data.</text>
</comment>
<name>A0A3N0V6S2_9PROT</name>
<organism evidence="2 3">
    <name type="scientific">Pseudomethylobacillus aquaticus</name>
    <dbReference type="NCBI Taxonomy" id="2676064"/>
    <lineage>
        <taxon>Bacteria</taxon>
        <taxon>Pseudomonadati</taxon>
        <taxon>Pseudomonadota</taxon>
        <taxon>Betaproteobacteria</taxon>
        <taxon>Nitrosomonadales</taxon>
        <taxon>Methylophilaceae</taxon>
        <taxon>Pseudomethylobacillus</taxon>
    </lineage>
</organism>
<sequence>MMKHKKLLGALLAAYGLSFAAMSMAEEAAAAEPEPSWTFPTTISFVSDYIFRGQSQTWGKPAAQMSVEAVHKSGIYGGFFASNVSDHWLPGANLETDLYAGFRSVIPKTEINYDVGAIYYLYPGADWKESGFNPPAFPAGTTRANRLNTGEAYGSLNYKWLTFKTGITFTEYFGWNTNNSGLGFGFAGDPSAGVTGSTKGSYFYELNGAYEVMPSWTLIGQVGRQVINNATGLDITYYKAGVSKSFKGGWSLAGTYSGTNEPDAYKDFLSLRNTVSTSDVAKDTFFVSISRAF</sequence>
<dbReference type="InterPro" id="IPR010239">
    <property type="entry name" value="CHP02001"/>
</dbReference>
<evidence type="ECO:0008006" key="4">
    <source>
        <dbReference type="Google" id="ProtNLM"/>
    </source>
</evidence>
<feature type="signal peptide" evidence="1">
    <location>
        <begin position="1"/>
        <end position="25"/>
    </location>
</feature>
<reference evidence="2 3" key="1">
    <citation type="submission" date="2018-10" db="EMBL/GenBank/DDBJ databases">
        <authorList>
            <person name="Chen W.-M."/>
        </authorList>
    </citation>
    <scope>NUCLEOTIDE SEQUENCE [LARGE SCALE GENOMIC DNA]</scope>
    <source>
        <strain evidence="2 3">H-5</strain>
    </source>
</reference>
<dbReference type="AlphaFoldDB" id="A0A3N0V6S2"/>
<gene>
    <name evidence="2" type="ORF">ED236_02710</name>
</gene>